<keyword evidence="7 10" id="KW-1133">Transmembrane helix</keyword>
<evidence type="ECO:0000313" key="14">
    <source>
        <dbReference type="Proteomes" id="UP000720508"/>
    </source>
</evidence>
<dbReference type="PANTHER" id="PTHR45436:SF5">
    <property type="entry name" value="SENSOR HISTIDINE KINASE TRCS"/>
    <property type="match status" value="1"/>
</dbReference>
<feature type="region of interest" description="Disordered" evidence="9">
    <location>
        <begin position="56"/>
        <end position="78"/>
    </location>
</feature>
<name>A0ABS6CC95_9ACTN</name>
<proteinExistence type="predicted"/>
<evidence type="ECO:0000256" key="9">
    <source>
        <dbReference type="SAM" id="MobiDB-lite"/>
    </source>
</evidence>
<feature type="compositionally biased region" description="Pro residues" evidence="9">
    <location>
        <begin position="64"/>
        <end position="78"/>
    </location>
</feature>
<dbReference type="Proteomes" id="UP000720508">
    <property type="component" value="Unassembled WGS sequence"/>
</dbReference>
<dbReference type="SMART" id="SM00304">
    <property type="entry name" value="HAMP"/>
    <property type="match status" value="1"/>
</dbReference>
<gene>
    <name evidence="13" type="ORF">KN815_10615</name>
</gene>
<evidence type="ECO:0000259" key="12">
    <source>
        <dbReference type="PROSITE" id="PS50885"/>
    </source>
</evidence>
<comment type="caution">
    <text evidence="13">The sequence shown here is derived from an EMBL/GenBank/DDBJ whole genome shotgun (WGS) entry which is preliminary data.</text>
</comment>
<dbReference type="Pfam" id="PF02518">
    <property type="entry name" value="HATPase_c"/>
    <property type="match status" value="1"/>
</dbReference>
<feature type="domain" description="Histidine kinase" evidence="11">
    <location>
        <begin position="182"/>
        <end position="393"/>
    </location>
</feature>
<accession>A0ABS6CC95</accession>
<evidence type="ECO:0000256" key="3">
    <source>
        <dbReference type="ARBA" id="ARBA00022553"/>
    </source>
</evidence>
<evidence type="ECO:0000256" key="5">
    <source>
        <dbReference type="ARBA" id="ARBA00022692"/>
    </source>
</evidence>
<keyword evidence="4" id="KW-0808">Transferase</keyword>
<keyword evidence="6 13" id="KW-0418">Kinase</keyword>
<protein>
    <recommendedName>
        <fullName evidence="2">histidine kinase</fullName>
        <ecNumber evidence="2">2.7.13.3</ecNumber>
    </recommendedName>
</protein>
<keyword evidence="14" id="KW-1185">Reference proteome</keyword>
<dbReference type="GO" id="GO:0016301">
    <property type="term" value="F:kinase activity"/>
    <property type="evidence" value="ECO:0007669"/>
    <property type="project" value="UniProtKB-KW"/>
</dbReference>
<evidence type="ECO:0000256" key="7">
    <source>
        <dbReference type="ARBA" id="ARBA00022989"/>
    </source>
</evidence>
<keyword evidence="3" id="KW-0597">Phosphoprotein</keyword>
<dbReference type="CDD" id="cd06225">
    <property type="entry name" value="HAMP"/>
    <property type="match status" value="1"/>
</dbReference>
<dbReference type="SMART" id="SM00388">
    <property type="entry name" value="HisKA"/>
    <property type="match status" value="1"/>
</dbReference>
<sequence length="417" mass="44986">MTRNQRGRLTIGARLALSNTAVLATGGLVLLTLNWLSVRDLLDANRSLLAVVPTLPAESQPPTTGSPPTPSQLPPAPWPSVPSQAFEAFRDTVMRELLARSAFLIVVIAALSLLAGWWIARRSLTRITQVTEAAQYIGETNLYGRLALTGPHDEVKKLGDTFDTMLDRLERSFTAQREFTALASHELRTPLTITRTALEIPLAQHRVPDDLEPALRRALAATERSERLIASLLALARGESGLAHVRESDLADHVRTALADVRDEVEHLKVALQTKLGPAPVTGDATLLDQLVLNLVINAIRHNHSGGTVHVTTGTANGRSWIEVRNTGPFVNAHDIPTLFEPFHRGADSHRTGSGLGLTVARAVTHTHHGILTAHPNPLGGGLTICAEFPTLCLPRMSSALVGAVYRDRRSPASPLG</sequence>
<dbReference type="InterPro" id="IPR003661">
    <property type="entry name" value="HisK_dim/P_dom"/>
</dbReference>
<evidence type="ECO:0000256" key="6">
    <source>
        <dbReference type="ARBA" id="ARBA00022777"/>
    </source>
</evidence>
<dbReference type="SMART" id="SM00387">
    <property type="entry name" value="HATPase_c"/>
    <property type="match status" value="1"/>
</dbReference>
<dbReference type="InterPro" id="IPR003660">
    <property type="entry name" value="HAMP_dom"/>
</dbReference>
<evidence type="ECO:0000256" key="1">
    <source>
        <dbReference type="ARBA" id="ARBA00000085"/>
    </source>
</evidence>
<evidence type="ECO:0000313" key="13">
    <source>
        <dbReference type="EMBL" id="MBU3864511.1"/>
    </source>
</evidence>
<keyword evidence="5 10" id="KW-0812">Transmembrane</keyword>
<dbReference type="Pfam" id="PF00672">
    <property type="entry name" value="HAMP"/>
    <property type="match status" value="1"/>
</dbReference>
<evidence type="ECO:0000256" key="2">
    <source>
        <dbReference type="ARBA" id="ARBA00012438"/>
    </source>
</evidence>
<feature type="transmembrane region" description="Helical" evidence="10">
    <location>
        <begin position="97"/>
        <end position="120"/>
    </location>
</feature>
<dbReference type="PROSITE" id="PS50885">
    <property type="entry name" value="HAMP"/>
    <property type="match status" value="1"/>
</dbReference>
<organism evidence="13 14">
    <name type="scientific">Streptomyces niphimycinicus</name>
    <dbReference type="NCBI Taxonomy" id="2842201"/>
    <lineage>
        <taxon>Bacteria</taxon>
        <taxon>Bacillati</taxon>
        <taxon>Actinomycetota</taxon>
        <taxon>Actinomycetes</taxon>
        <taxon>Kitasatosporales</taxon>
        <taxon>Streptomycetaceae</taxon>
        <taxon>Streptomyces</taxon>
    </lineage>
</organism>
<dbReference type="InterPro" id="IPR050428">
    <property type="entry name" value="TCS_sensor_his_kinase"/>
</dbReference>
<keyword evidence="8" id="KW-0902">Two-component regulatory system</keyword>
<comment type="catalytic activity">
    <reaction evidence="1">
        <text>ATP + protein L-histidine = ADP + protein N-phospho-L-histidine.</text>
        <dbReference type="EC" id="2.7.13.3"/>
    </reaction>
</comment>
<feature type="domain" description="HAMP" evidence="12">
    <location>
        <begin position="121"/>
        <end position="174"/>
    </location>
</feature>
<dbReference type="PANTHER" id="PTHR45436">
    <property type="entry name" value="SENSOR HISTIDINE KINASE YKOH"/>
    <property type="match status" value="1"/>
</dbReference>
<dbReference type="PROSITE" id="PS50109">
    <property type="entry name" value="HIS_KIN"/>
    <property type="match status" value="1"/>
</dbReference>
<evidence type="ECO:0000256" key="8">
    <source>
        <dbReference type="ARBA" id="ARBA00023012"/>
    </source>
</evidence>
<dbReference type="InterPro" id="IPR005467">
    <property type="entry name" value="His_kinase_dom"/>
</dbReference>
<dbReference type="InterPro" id="IPR003594">
    <property type="entry name" value="HATPase_dom"/>
</dbReference>
<feature type="transmembrane region" description="Helical" evidence="10">
    <location>
        <begin position="12"/>
        <end position="36"/>
    </location>
</feature>
<dbReference type="Pfam" id="PF00512">
    <property type="entry name" value="HisKA"/>
    <property type="match status" value="1"/>
</dbReference>
<dbReference type="EMBL" id="JAHLEM010000090">
    <property type="protein sequence ID" value="MBU3864511.1"/>
    <property type="molecule type" value="Genomic_DNA"/>
</dbReference>
<keyword evidence="10" id="KW-0472">Membrane</keyword>
<evidence type="ECO:0000256" key="10">
    <source>
        <dbReference type="SAM" id="Phobius"/>
    </source>
</evidence>
<evidence type="ECO:0000256" key="4">
    <source>
        <dbReference type="ARBA" id="ARBA00022679"/>
    </source>
</evidence>
<dbReference type="CDD" id="cd00082">
    <property type="entry name" value="HisKA"/>
    <property type="match status" value="1"/>
</dbReference>
<dbReference type="RefSeq" id="WP_216341523.1">
    <property type="nucleotide sequence ID" value="NZ_JAHLEM010000090.1"/>
</dbReference>
<evidence type="ECO:0000259" key="11">
    <source>
        <dbReference type="PROSITE" id="PS50109"/>
    </source>
</evidence>
<reference evidence="13 14" key="1">
    <citation type="submission" date="2021-06" db="EMBL/GenBank/DDBJ databases">
        <authorList>
            <person name="Pan X."/>
        </authorList>
    </citation>
    <scope>NUCLEOTIDE SEQUENCE [LARGE SCALE GENOMIC DNA]</scope>
    <source>
        <strain evidence="13 14">4503</strain>
    </source>
</reference>
<dbReference type="EC" id="2.7.13.3" evidence="2"/>